<dbReference type="PANTHER" id="PTHR20854:SF4">
    <property type="entry name" value="INOSITOL-1-MONOPHOSPHATASE-RELATED"/>
    <property type="match status" value="1"/>
</dbReference>
<dbReference type="Proteomes" id="UP000649179">
    <property type="component" value="Unassembled WGS sequence"/>
</dbReference>
<dbReference type="GO" id="GO:0046872">
    <property type="term" value="F:metal ion binding"/>
    <property type="evidence" value="ECO:0007669"/>
    <property type="project" value="UniProtKB-KW"/>
</dbReference>
<dbReference type="PANTHER" id="PTHR20854">
    <property type="entry name" value="INOSITOL MONOPHOSPHATASE"/>
    <property type="match status" value="1"/>
</dbReference>
<reference evidence="5" key="1">
    <citation type="journal article" date="2014" name="Int. J. Syst. Evol. Microbiol.">
        <title>Complete genome sequence of Corynebacterium casei LMG S-19264T (=DSM 44701T), isolated from a smear-ripened cheese.</title>
        <authorList>
            <consortium name="US DOE Joint Genome Institute (JGI-PGF)"/>
            <person name="Walter F."/>
            <person name="Albersmeier A."/>
            <person name="Kalinowski J."/>
            <person name="Ruckert C."/>
        </authorList>
    </citation>
    <scope>NUCLEOTIDE SEQUENCE</scope>
    <source>
        <strain evidence="5">CGMCC 1.16067</strain>
    </source>
</reference>
<dbReference type="Pfam" id="PF00459">
    <property type="entry name" value="Inositol_P"/>
    <property type="match status" value="1"/>
</dbReference>
<evidence type="ECO:0000313" key="5">
    <source>
        <dbReference type="EMBL" id="GGF48902.1"/>
    </source>
</evidence>
<reference evidence="5" key="2">
    <citation type="submission" date="2020-09" db="EMBL/GenBank/DDBJ databases">
        <authorList>
            <person name="Sun Q."/>
            <person name="Zhou Y."/>
        </authorList>
    </citation>
    <scope>NUCLEOTIDE SEQUENCE</scope>
    <source>
        <strain evidence="5">CGMCC 1.16067</strain>
    </source>
</reference>
<feature type="binding site" evidence="4">
    <location>
        <position position="220"/>
    </location>
    <ligand>
        <name>Mg(2+)</name>
        <dbReference type="ChEBI" id="CHEBI:18420"/>
        <label>2</label>
    </ligand>
</feature>
<evidence type="ECO:0000256" key="1">
    <source>
        <dbReference type="ARBA" id="ARBA00022723"/>
    </source>
</evidence>
<dbReference type="EMBL" id="BMKQ01000001">
    <property type="protein sequence ID" value="GGF48902.1"/>
    <property type="molecule type" value="Genomic_DNA"/>
</dbReference>
<feature type="binding site" evidence="4">
    <location>
        <position position="77"/>
    </location>
    <ligand>
        <name>Mg(2+)</name>
        <dbReference type="ChEBI" id="CHEBI:18420"/>
        <label>1</label>
        <note>catalytic</note>
    </ligand>
</feature>
<feature type="binding site" evidence="4">
    <location>
        <position position="93"/>
    </location>
    <ligand>
        <name>Mg(2+)</name>
        <dbReference type="ChEBI" id="CHEBI:18420"/>
        <label>2</label>
    </ligand>
</feature>
<sequence length="264" mass="27936">MAEDPTPPPPDVDDAALATHLVEQAGALAARMRTESDLHVDTKTSVSDVVTAADHACEEYVVSALRRLRPDDGIVGEEGAGHEGTSGRTWYVDPVDGTYNYASGLAYWCSAIALVDTDGVLVGAVHQPSAGETWLGVRGRRTTLNGVPLAALEDRHLDQVSLASYIHPTTVADADVREPWLRIVSAVATPRVLGSGSVDLAGVATGRLGGWAQHSSLPWDWWPGVALVEGAGGTTLVVEHRGHRWHLAGSHQVVAELAQRVAES</sequence>
<gene>
    <name evidence="5" type="ORF">GCM10011519_23640</name>
</gene>
<keyword evidence="1 4" id="KW-0479">Metal-binding</keyword>
<name>A0A917F528_9ACTN</name>
<comment type="caution">
    <text evidence="5">The sequence shown here is derived from an EMBL/GenBank/DDBJ whole genome shotgun (WGS) entry which is preliminary data.</text>
</comment>
<accession>A0A917F528</accession>
<evidence type="ECO:0000256" key="4">
    <source>
        <dbReference type="PIRSR" id="PIRSR600760-2"/>
    </source>
</evidence>
<organism evidence="5 6">
    <name type="scientific">Marmoricola endophyticus</name>
    <dbReference type="NCBI Taxonomy" id="2040280"/>
    <lineage>
        <taxon>Bacteria</taxon>
        <taxon>Bacillati</taxon>
        <taxon>Actinomycetota</taxon>
        <taxon>Actinomycetes</taxon>
        <taxon>Propionibacteriales</taxon>
        <taxon>Nocardioidaceae</taxon>
        <taxon>Marmoricola</taxon>
    </lineage>
</organism>
<dbReference type="PRINTS" id="PR00377">
    <property type="entry name" value="IMPHPHTASES"/>
</dbReference>
<keyword evidence="3 4" id="KW-0460">Magnesium</keyword>
<dbReference type="Gene3D" id="3.30.540.10">
    <property type="entry name" value="Fructose-1,6-Bisphosphatase, subunit A, domain 1"/>
    <property type="match status" value="1"/>
</dbReference>
<dbReference type="AlphaFoldDB" id="A0A917F528"/>
<evidence type="ECO:0000256" key="2">
    <source>
        <dbReference type="ARBA" id="ARBA00022801"/>
    </source>
</evidence>
<keyword evidence="6" id="KW-1185">Reference proteome</keyword>
<dbReference type="CDD" id="cd01637">
    <property type="entry name" value="IMPase_like"/>
    <property type="match status" value="1"/>
</dbReference>
<comment type="cofactor">
    <cofactor evidence="4">
        <name>Mg(2+)</name>
        <dbReference type="ChEBI" id="CHEBI:18420"/>
    </cofactor>
</comment>
<dbReference type="GO" id="GO:0008934">
    <property type="term" value="F:inositol monophosphate 1-phosphatase activity"/>
    <property type="evidence" value="ECO:0007669"/>
    <property type="project" value="TreeGrafter"/>
</dbReference>
<dbReference type="GO" id="GO:0006020">
    <property type="term" value="P:inositol metabolic process"/>
    <property type="evidence" value="ECO:0007669"/>
    <property type="project" value="TreeGrafter"/>
</dbReference>
<evidence type="ECO:0000313" key="6">
    <source>
        <dbReference type="Proteomes" id="UP000649179"/>
    </source>
</evidence>
<proteinExistence type="predicted"/>
<dbReference type="SUPFAM" id="SSF56655">
    <property type="entry name" value="Carbohydrate phosphatase"/>
    <property type="match status" value="1"/>
</dbReference>
<dbReference type="InterPro" id="IPR020583">
    <property type="entry name" value="Inositol_monoP_metal-BS"/>
</dbReference>
<dbReference type="InterPro" id="IPR000760">
    <property type="entry name" value="Inositol_monophosphatase-like"/>
</dbReference>
<keyword evidence="2" id="KW-0378">Hydrolase</keyword>
<dbReference type="GO" id="GO:0007165">
    <property type="term" value="P:signal transduction"/>
    <property type="evidence" value="ECO:0007669"/>
    <property type="project" value="TreeGrafter"/>
</dbReference>
<evidence type="ECO:0000256" key="3">
    <source>
        <dbReference type="ARBA" id="ARBA00022842"/>
    </source>
</evidence>
<dbReference type="RefSeq" id="WP_229660814.1">
    <property type="nucleotide sequence ID" value="NZ_BMKQ01000001.1"/>
</dbReference>
<dbReference type="Gene3D" id="3.40.190.80">
    <property type="match status" value="1"/>
</dbReference>
<protein>
    <submittedName>
        <fullName evidence="5">Fructose-1,6-bisphosphatase</fullName>
    </submittedName>
</protein>
<dbReference type="PROSITE" id="PS00629">
    <property type="entry name" value="IMP_1"/>
    <property type="match status" value="1"/>
</dbReference>
<feature type="binding site" evidence="4">
    <location>
        <position position="96"/>
    </location>
    <ligand>
        <name>Mg(2+)</name>
        <dbReference type="ChEBI" id="CHEBI:18420"/>
        <label>1</label>
        <note>catalytic</note>
    </ligand>
</feature>